<dbReference type="RefSeq" id="WP_397716963.1">
    <property type="nucleotide sequence ID" value="NZ_JBIRGN010000008.1"/>
</dbReference>
<keyword evidence="1" id="KW-0472">Membrane</keyword>
<evidence type="ECO:0000313" key="3">
    <source>
        <dbReference type="Proteomes" id="UP001610818"/>
    </source>
</evidence>
<keyword evidence="3" id="KW-1185">Reference proteome</keyword>
<feature type="transmembrane region" description="Helical" evidence="1">
    <location>
        <begin position="154"/>
        <end position="174"/>
    </location>
</feature>
<evidence type="ECO:0000313" key="2">
    <source>
        <dbReference type="EMBL" id="MFH8550473.1"/>
    </source>
</evidence>
<comment type="caution">
    <text evidence="2">The sequence shown here is derived from an EMBL/GenBank/DDBJ whole genome shotgun (WGS) entry which is preliminary data.</text>
</comment>
<organism evidence="2 3">
    <name type="scientific">Streptomyces longisporoflavus</name>
    <dbReference type="NCBI Taxonomy" id="28044"/>
    <lineage>
        <taxon>Bacteria</taxon>
        <taxon>Bacillati</taxon>
        <taxon>Actinomycetota</taxon>
        <taxon>Actinomycetes</taxon>
        <taxon>Kitasatosporales</taxon>
        <taxon>Streptomycetaceae</taxon>
        <taxon>Streptomyces</taxon>
    </lineage>
</organism>
<gene>
    <name evidence="2" type="ORF">ACH4F9_36275</name>
</gene>
<accession>A0ABW7R0J8</accession>
<sequence length="198" mass="21535">MDVQRMLNGLMKAGSQGESAYTVRPHFVSTKTFAAFAYVAAQVGYRYVGHAPGTGATNNPFFSFQRTPDARERAMAAVAAHPGMLLGGPLPGMRPGGGLRPLPEAQPEVDLLYSQMILDACSRYSRRVLGNLLILLIVGAVFLAFRGYTLDSVLLVGGAWLALFALYVIGLAVTRRRQATHRARLNRASAEWPPCRTR</sequence>
<evidence type="ECO:0000256" key="1">
    <source>
        <dbReference type="SAM" id="Phobius"/>
    </source>
</evidence>
<proteinExistence type="predicted"/>
<protein>
    <recommendedName>
        <fullName evidence="4">Integral membrane protein</fullName>
    </recommendedName>
</protein>
<name>A0ABW7R0J8_9ACTN</name>
<feature type="transmembrane region" description="Helical" evidence="1">
    <location>
        <begin position="128"/>
        <end position="148"/>
    </location>
</feature>
<evidence type="ECO:0008006" key="4">
    <source>
        <dbReference type="Google" id="ProtNLM"/>
    </source>
</evidence>
<keyword evidence="1" id="KW-1133">Transmembrane helix</keyword>
<reference evidence="2 3" key="1">
    <citation type="submission" date="2024-10" db="EMBL/GenBank/DDBJ databases">
        <title>The Natural Products Discovery Center: Release of the First 8490 Sequenced Strains for Exploring Actinobacteria Biosynthetic Diversity.</title>
        <authorList>
            <person name="Kalkreuter E."/>
            <person name="Kautsar S.A."/>
            <person name="Yang D."/>
            <person name="Bader C.D."/>
            <person name="Teijaro C.N."/>
            <person name="Fluegel L."/>
            <person name="Davis C.M."/>
            <person name="Simpson J.R."/>
            <person name="Lauterbach L."/>
            <person name="Steele A.D."/>
            <person name="Gui C."/>
            <person name="Meng S."/>
            <person name="Li G."/>
            <person name="Viehrig K."/>
            <person name="Ye F."/>
            <person name="Su P."/>
            <person name="Kiefer A.F."/>
            <person name="Nichols A."/>
            <person name="Cepeda A.J."/>
            <person name="Yan W."/>
            <person name="Fan B."/>
            <person name="Jiang Y."/>
            <person name="Adhikari A."/>
            <person name="Zheng C.-J."/>
            <person name="Schuster L."/>
            <person name="Cowan T.M."/>
            <person name="Smanski M.J."/>
            <person name="Chevrette M.G."/>
            <person name="De Carvalho L.P.S."/>
            <person name="Shen B."/>
        </authorList>
    </citation>
    <scope>NUCLEOTIDE SEQUENCE [LARGE SCALE GENOMIC DNA]</scope>
    <source>
        <strain evidence="2 3">NPDC017990</strain>
    </source>
</reference>
<dbReference type="Proteomes" id="UP001610818">
    <property type="component" value="Unassembled WGS sequence"/>
</dbReference>
<keyword evidence="1" id="KW-0812">Transmembrane</keyword>
<dbReference type="EMBL" id="JBIRGQ010000008">
    <property type="protein sequence ID" value="MFH8550473.1"/>
    <property type="molecule type" value="Genomic_DNA"/>
</dbReference>